<dbReference type="PANTHER" id="PTHR13063">
    <property type="entry name" value="ENOS INTERACTING PROTEIN"/>
    <property type="match status" value="1"/>
</dbReference>
<dbReference type="InterPro" id="IPR017907">
    <property type="entry name" value="Znf_RING_CS"/>
</dbReference>
<dbReference type="InterPro" id="IPR027370">
    <property type="entry name" value="Znf-RING_euk"/>
</dbReference>
<dbReference type="SMART" id="SM00184">
    <property type="entry name" value="RING"/>
    <property type="match status" value="1"/>
</dbReference>
<dbReference type="PROSITE" id="PS00518">
    <property type="entry name" value="ZF_RING_1"/>
    <property type="match status" value="1"/>
</dbReference>
<keyword evidence="2 5" id="KW-0863">Zinc-finger</keyword>
<dbReference type="EMBL" id="CAJPDR010000532">
    <property type="protein sequence ID" value="CAF9938941.1"/>
    <property type="molecule type" value="Genomic_DNA"/>
</dbReference>
<dbReference type="Gene3D" id="3.30.40.10">
    <property type="entry name" value="Zinc/RING finger domain, C3HC4 (zinc finger)"/>
    <property type="match status" value="2"/>
</dbReference>
<dbReference type="OrthoDB" id="116827at2759"/>
<dbReference type="GO" id="GO:0008270">
    <property type="term" value="F:zinc ion binding"/>
    <property type="evidence" value="ECO:0007669"/>
    <property type="project" value="UniProtKB-KW"/>
</dbReference>
<reference evidence="8" key="1">
    <citation type="submission" date="2021-03" db="EMBL/GenBank/DDBJ databases">
        <authorList>
            <person name="Tagirdzhanova G."/>
        </authorList>
    </citation>
    <scope>NUCLEOTIDE SEQUENCE</scope>
</reference>
<sequence>MSHSKRNTSLAFFTSHERSLLKSTWGSQATRLSRDSFLPFASCQLCLQVARDPVACASSGDIFCRECAVSNLLAQGKEIKRLKKEDERRQREVEEEEMDRGAEEKERAIAHFERTMMGMEGGGKKEGKISTSEEVERNESRGVKRKFELDEDEMIKNAKEERAKARKALDEEKSAKPTLPSFWVPSLTPSTNHAQASKAAKLAPLCPASSPENKHSLSLKSIITINFKTIPNASSPAEPPTCICPACEKNLTNTIKAVLAIPCGHVLCKPCAAKFMSPDKSPLDPHASPTKQEGENRVVCYVCETDLSGKKAKVKQGDDGVKAEKGAVKPGMVELRSEGTGFAGGGDNMIQRKGVAFQC</sequence>
<accession>A0A8H3PDH4</accession>
<dbReference type="PIRSF" id="PIRSF023577">
    <property type="entry name" value="ENOS_interacting"/>
    <property type="match status" value="1"/>
</dbReference>
<dbReference type="InterPro" id="IPR016818">
    <property type="entry name" value="NOSIP"/>
</dbReference>
<dbReference type="InterPro" id="IPR013083">
    <property type="entry name" value="Znf_RING/FYVE/PHD"/>
</dbReference>
<evidence type="ECO:0000313" key="8">
    <source>
        <dbReference type="EMBL" id="CAF9938941.1"/>
    </source>
</evidence>
<comment type="caution">
    <text evidence="8">The sequence shown here is derived from an EMBL/GenBank/DDBJ whole genome shotgun (WGS) entry which is preliminary data.</text>
</comment>
<dbReference type="PROSITE" id="PS50089">
    <property type="entry name" value="ZF_RING_2"/>
    <property type="match status" value="1"/>
</dbReference>
<evidence type="ECO:0000313" key="9">
    <source>
        <dbReference type="Proteomes" id="UP000664203"/>
    </source>
</evidence>
<protein>
    <recommendedName>
        <fullName evidence="7">RING-type domain-containing protein</fullName>
    </recommendedName>
</protein>
<evidence type="ECO:0000256" key="3">
    <source>
        <dbReference type="ARBA" id="ARBA00022833"/>
    </source>
</evidence>
<evidence type="ECO:0000256" key="5">
    <source>
        <dbReference type="PROSITE-ProRule" id="PRU00175"/>
    </source>
</evidence>
<evidence type="ECO:0000256" key="2">
    <source>
        <dbReference type="ARBA" id="ARBA00022771"/>
    </source>
</evidence>
<dbReference type="FunFam" id="3.30.40.10:FF:000673">
    <property type="entry name" value="RING finger domain protein, putative"/>
    <property type="match status" value="1"/>
</dbReference>
<feature type="region of interest" description="Disordered" evidence="6">
    <location>
        <begin position="118"/>
        <end position="141"/>
    </location>
</feature>
<keyword evidence="3" id="KW-0862">Zinc</keyword>
<keyword evidence="1" id="KW-0479">Metal-binding</keyword>
<evidence type="ECO:0000256" key="4">
    <source>
        <dbReference type="PIRNR" id="PIRNR023577"/>
    </source>
</evidence>
<dbReference type="InterPro" id="IPR001841">
    <property type="entry name" value="Znf_RING"/>
</dbReference>
<feature type="region of interest" description="Disordered" evidence="6">
    <location>
        <begin position="84"/>
        <end position="104"/>
    </location>
</feature>
<keyword evidence="9" id="KW-1185">Reference proteome</keyword>
<gene>
    <name evidence="8" type="ORF">ALECFALPRED_007932</name>
</gene>
<dbReference type="GO" id="GO:0061630">
    <property type="term" value="F:ubiquitin protein ligase activity"/>
    <property type="evidence" value="ECO:0007669"/>
    <property type="project" value="InterPro"/>
</dbReference>
<proteinExistence type="inferred from homology"/>
<name>A0A8H3PDH4_9LECA</name>
<comment type="similarity">
    <text evidence="4">Belongs to the NOSIP family.</text>
</comment>
<dbReference type="Pfam" id="PF13445">
    <property type="entry name" value="zf-RING_UBOX"/>
    <property type="match status" value="1"/>
</dbReference>
<dbReference type="GO" id="GO:0005634">
    <property type="term" value="C:nucleus"/>
    <property type="evidence" value="ECO:0007669"/>
    <property type="project" value="UniProtKB-SubCell"/>
</dbReference>
<comment type="subcellular location">
    <subcellularLocation>
        <location evidence="4">Nucleus</location>
    </subcellularLocation>
</comment>
<dbReference type="Proteomes" id="UP000664203">
    <property type="component" value="Unassembled WGS sequence"/>
</dbReference>
<dbReference type="PANTHER" id="PTHR13063:SF10">
    <property type="entry name" value="NITRIC OXIDE SYNTHASE-INTERACTING PROTEIN"/>
    <property type="match status" value="1"/>
</dbReference>
<feature type="domain" description="RING-type" evidence="7">
    <location>
        <begin position="244"/>
        <end position="304"/>
    </location>
</feature>
<dbReference type="AlphaFoldDB" id="A0A8H3PDH4"/>
<evidence type="ECO:0000259" key="7">
    <source>
        <dbReference type="PROSITE" id="PS50089"/>
    </source>
</evidence>
<evidence type="ECO:0000256" key="6">
    <source>
        <dbReference type="SAM" id="MobiDB-lite"/>
    </source>
</evidence>
<keyword evidence="4" id="KW-0539">Nucleus</keyword>
<evidence type="ECO:0000256" key="1">
    <source>
        <dbReference type="ARBA" id="ARBA00022723"/>
    </source>
</evidence>
<dbReference type="SUPFAM" id="SSF57850">
    <property type="entry name" value="RING/U-box"/>
    <property type="match status" value="1"/>
</dbReference>
<organism evidence="8 9">
    <name type="scientific">Alectoria fallacina</name>
    <dbReference type="NCBI Taxonomy" id="1903189"/>
    <lineage>
        <taxon>Eukaryota</taxon>
        <taxon>Fungi</taxon>
        <taxon>Dikarya</taxon>
        <taxon>Ascomycota</taxon>
        <taxon>Pezizomycotina</taxon>
        <taxon>Lecanoromycetes</taxon>
        <taxon>OSLEUM clade</taxon>
        <taxon>Lecanoromycetidae</taxon>
        <taxon>Lecanorales</taxon>
        <taxon>Lecanorineae</taxon>
        <taxon>Parmeliaceae</taxon>
        <taxon>Alectoria</taxon>
    </lineage>
</organism>